<protein>
    <recommendedName>
        <fullName evidence="4">Ig-like domain-containing protein</fullName>
    </recommendedName>
</protein>
<dbReference type="PANTHER" id="PTHR21261">
    <property type="entry name" value="BEAT PROTEIN"/>
    <property type="match status" value="1"/>
</dbReference>
<dbReference type="PANTHER" id="PTHR21261:SF5">
    <property type="entry name" value="BEATEN PATH VA, ISOFORM A-RELATED"/>
    <property type="match status" value="1"/>
</dbReference>
<comment type="caution">
    <text evidence="2">The sequence shown here is derived from an EMBL/GenBank/DDBJ whole genome shotgun (WGS) entry which is preliminary data.</text>
</comment>
<name>A0AAV2RG23_MEGNR</name>
<keyword evidence="1" id="KW-0812">Transmembrane</keyword>
<feature type="transmembrane region" description="Helical" evidence="1">
    <location>
        <begin position="264"/>
        <end position="292"/>
    </location>
</feature>
<evidence type="ECO:0000256" key="1">
    <source>
        <dbReference type="SAM" id="Phobius"/>
    </source>
</evidence>
<evidence type="ECO:0000313" key="3">
    <source>
        <dbReference type="Proteomes" id="UP001497623"/>
    </source>
</evidence>
<organism evidence="2 3">
    <name type="scientific">Meganyctiphanes norvegica</name>
    <name type="common">Northern krill</name>
    <name type="synonym">Thysanopoda norvegica</name>
    <dbReference type="NCBI Taxonomy" id="48144"/>
    <lineage>
        <taxon>Eukaryota</taxon>
        <taxon>Metazoa</taxon>
        <taxon>Ecdysozoa</taxon>
        <taxon>Arthropoda</taxon>
        <taxon>Crustacea</taxon>
        <taxon>Multicrustacea</taxon>
        <taxon>Malacostraca</taxon>
        <taxon>Eumalacostraca</taxon>
        <taxon>Eucarida</taxon>
        <taxon>Euphausiacea</taxon>
        <taxon>Euphausiidae</taxon>
        <taxon>Meganyctiphanes</taxon>
    </lineage>
</organism>
<dbReference type="Gene3D" id="2.60.40.10">
    <property type="entry name" value="Immunoglobulins"/>
    <property type="match status" value="1"/>
</dbReference>
<evidence type="ECO:0008006" key="4">
    <source>
        <dbReference type="Google" id="ProtNLM"/>
    </source>
</evidence>
<keyword evidence="1" id="KW-1133">Transmembrane helix</keyword>
<dbReference type="AlphaFoldDB" id="A0AAV2RG23"/>
<dbReference type="Proteomes" id="UP001497623">
    <property type="component" value="Unassembled WGS sequence"/>
</dbReference>
<proteinExistence type="predicted"/>
<accession>A0AAV2RG23</accession>
<evidence type="ECO:0000313" key="2">
    <source>
        <dbReference type="EMBL" id="CAL4122496.1"/>
    </source>
</evidence>
<feature type="non-terminal residue" evidence="2">
    <location>
        <position position="293"/>
    </location>
</feature>
<keyword evidence="1" id="KW-0472">Membrane</keyword>
<reference evidence="2 3" key="1">
    <citation type="submission" date="2024-05" db="EMBL/GenBank/DDBJ databases">
        <authorList>
            <person name="Wallberg A."/>
        </authorList>
    </citation>
    <scope>NUCLEOTIDE SEQUENCE [LARGE SCALE GENOMIC DNA]</scope>
</reference>
<keyword evidence="3" id="KW-1185">Reference proteome</keyword>
<dbReference type="InterPro" id="IPR013783">
    <property type="entry name" value="Ig-like_fold"/>
</dbReference>
<sequence length="293" mass="32923">MTDDADFNIRLNACFVSPFILCQSYGLKVSKENPPPPKGIRGTAHLTSNYYIVATNLYPEATRVYSMLPESYHYFLLQTQFILIFHIKNYNMQEAKSTNSTVVLTNLSLEATGLYKCEIIGEGPLFPTVHGVGNLTVIDLPESAPILTGLKKTYQLGEPVNVNCTSQLSKPAATLEWHINRRKVESELELVRYDPIVDQASKLETAVLGLAFTARRHHFIRGKMDLKCVARIAKVYFQSQENTAIETNYEKMTQAEFSRDKKGFFLFGSGGSCLNMGPLTLAFGWILLMIVYI</sequence>
<gene>
    <name evidence="2" type="ORF">MNOR_LOCUS23218</name>
</gene>
<dbReference type="EMBL" id="CAXKWB010020269">
    <property type="protein sequence ID" value="CAL4122496.1"/>
    <property type="molecule type" value="Genomic_DNA"/>
</dbReference>